<feature type="compositionally biased region" description="Basic and acidic residues" evidence="5">
    <location>
        <begin position="1"/>
        <end position="11"/>
    </location>
</feature>
<accession>A0A1Y1UEQ3</accession>
<feature type="region of interest" description="Disordered" evidence="5">
    <location>
        <begin position="1"/>
        <end position="80"/>
    </location>
</feature>
<feature type="region of interest" description="Disordered" evidence="5">
    <location>
        <begin position="751"/>
        <end position="785"/>
    </location>
</feature>
<keyword evidence="9" id="KW-1185">Reference proteome</keyword>
<dbReference type="InterPro" id="IPR022043">
    <property type="entry name" value="CAF1A_DD"/>
</dbReference>
<evidence type="ECO:0000256" key="3">
    <source>
        <dbReference type="ARBA" id="ARBA00023204"/>
    </source>
</evidence>
<dbReference type="EMBL" id="NBSH01000008">
    <property type="protein sequence ID" value="ORX36523.1"/>
    <property type="molecule type" value="Genomic_DNA"/>
</dbReference>
<evidence type="ECO:0000256" key="1">
    <source>
        <dbReference type="ARBA" id="ARBA00004123"/>
    </source>
</evidence>
<proteinExistence type="predicted"/>
<dbReference type="InParanoid" id="A0A1Y1UEQ3"/>
<dbReference type="RefSeq" id="XP_021870624.1">
    <property type="nucleotide sequence ID" value="XM_022016182.1"/>
</dbReference>
<dbReference type="Pfam" id="PF21796">
    <property type="entry name" value="Cac1_C"/>
    <property type="match status" value="1"/>
</dbReference>
<feature type="region of interest" description="Disordered" evidence="5">
    <location>
        <begin position="573"/>
        <end position="665"/>
    </location>
</feature>
<feature type="compositionally biased region" description="Basic and acidic residues" evidence="5">
    <location>
        <begin position="257"/>
        <end position="297"/>
    </location>
</feature>
<feature type="compositionally biased region" description="Basic and acidic residues" evidence="5">
    <location>
        <begin position="28"/>
        <end position="39"/>
    </location>
</feature>
<feature type="compositionally biased region" description="Gly residues" evidence="5">
    <location>
        <begin position="772"/>
        <end position="782"/>
    </location>
</feature>
<feature type="compositionally biased region" description="Low complexity" evidence="5">
    <location>
        <begin position="405"/>
        <end position="423"/>
    </location>
</feature>
<feature type="region of interest" description="Disordered" evidence="5">
    <location>
        <begin position="477"/>
        <end position="508"/>
    </location>
</feature>
<dbReference type="GO" id="GO:0006334">
    <property type="term" value="P:nucleosome assembly"/>
    <property type="evidence" value="ECO:0007669"/>
    <property type="project" value="TreeGrafter"/>
</dbReference>
<evidence type="ECO:0000256" key="4">
    <source>
        <dbReference type="ARBA" id="ARBA00023242"/>
    </source>
</evidence>
<keyword evidence="4" id="KW-0539">Nucleus</keyword>
<dbReference type="InterPro" id="IPR048800">
    <property type="entry name" value="Cac1-like_C"/>
</dbReference>
<feature type="compositionally biased region" description="Acidic residues" evidence="5">
    <location>
        <begin position="606"/>
        <end position="629"/>
    </location>
</feature>
<dbReference type="PANTHER" id="PTHR15272">
    <property type="entry name" value="CHROMATIN ASSEMBLY FACTOR 1 SUBUNIT A CAF-1 SUBUNIT A"/>
    <property type="match status" value="1"/>
</dbReference>
<feature type="domain" description="Chromatin assembly factor 1 subunit Cac1-like C-terminal" evidence="7">
    <location>
        <begin position="796"/>
        <end position="850"/>
    </location>
</feature>
<evidence type="ECO:0000313" key="8">
    <source>
        <dbReference type="EMBL" id="ORX36523.1"/>
    </source>
</evidence>
<dbReference type="AlphaFoldDB" id="A0A1Y1UEQ3"/>
<organism evidence="8 9">
    <name type="scientific">Kockovaella imperatae</name>
    <dbReference type="NCBI Taxonomy" id="4999"/>
    <lineage>
        <taxon>Eukaryota</taxon>
        <taxon>Fungi</taxon>
        <taxon>Dikarya</taxon>
        <taxon>Basidiomycota</taxon>
        <taxon>Agaricomycotina</taxon>
        <taxon>Tremellomycetes</taxon>
        <taxon>Tremellales</taxon>
        <taxon>Cuniculitremaceae</taxon>
        <taxon>Kockovaella</taxon>
    </lineage>
</organism>
<feature type="compositionally biased region" description="Low complexity" evidence="5">
    <location>
        <begin position="55"/>
        <end position="76"/>
    </location>
</feature>
<protein>
    <recommendedName>
        <fullName evidence="10">Chromatin assembly factor 1 subunit A-domain-containing protein</fullName>
    </recommendedName>
</protein>
<comment type="caution">
    <text evidence="8">The sequence shown here is derived from an EMBL/GenBank/DDBJ whole genome shotgun (WGS) entry which is preliminary data.</text>
</comment>
<comment type="subcellular location">
    <subcellularLocation>
        <location evidence="1">Nucleus</location>
    </subcellularLocation>
</comment>
<evidence type="ECO:0000259" key="7">
    <source>
        <dbReference type="Pfam" id="PF21796"/>
    </source>
</evidence>
<dbReference type="Pfam" id="PF12253">
    <property type="entry name" value="CAF1A_dimeriz"/>
    <property type="match status" value="1"/>
</dbReference>
<dbReference type="STRING" id="4999.A0A1Y1UEQ3"/>
<keyword evidence="3" id="KW-0234">DNA repair</keyword>
<sequence length="929" mass="101661">MSDAHVVRPHEPMAPNETIGNTSPKKRKGEDDGGEEKLVKLPTPSGKKPRQDDVAAPAPAASPSSLIASSSLPSSSTSHNPLIQIKGRKLVLTQEPYKIIPPPRRSLEFASFLLEAQEQGHKVTEIPEQHWGLIAMLGHESTARTENLLVKQIRTALMVPVGGDSETLSSDALSSLISKLFHQNDYGLIASDFSPSSSTTKVPVSLQLKYWEVIDLDKYFSGAQLSALKSRLDQRKSARVECVKSLESMDDVERLELLKGSTEKSEKGPKLGRVEKGKQGRTSNHELEAGEGSKVDETASCPESSPATLPRGMREGTAGTIGSARSARSVSPTKKPKPTPEEAEAVRALKAERQAEKEAKLQAKAEKKAEDERVQQKKEISLARQAQTMASFFSKKPVVQPKAVASPSKPAEATASSSESNPSPSRPVVSDFERTFKPVQKRPNVYWAPINAWHEARESSSKQDAAETSSVQGWSAKDFLKDHLGRHGHSLAPPPRASLPPGLKTAPRFGSVGDVWREHEEAEDPRKVLELLKDRTRFPWKVLAFDDQVRPPYCGTFSKKSVAVGARTPFAQDPALDYSYDSGDEWQDDDGGEDVDDFGEGRAGSGDDEDDEGGEEEDEFDDWLDDSEEVGFARPGDRSISGSPEPLEIGPSGAEQTKLPRQVVKSRQVPKKVVKLTPSWRGPMWESEIGSGFSGMTEYRLQLLNDTPESIDPFTYTSSDPAQAFKTNFSSTVIGTHLSVRCLLSADPITPRPPVPPFDANMSTLQADGQSGPSGSGSGPRGANGPKIAFPDHLLGDLLRLVEGSRKIRTDLISQLRERFEGFATKAAIEAKLKVVAVREGKSKDSPWKVLPEAWVSATQEEAAAKDLASRCFEPKLIRLISDLCRTRRSSHIERRRQDCLDETYQSPDTITIASLRPFFDGWVRCCSP</sequence>
<dbReference type="GO" id="GO:0005634">
    <property type="term" value="C:nucleus"/>
    <property type="evidence" value="ECO:0007669"/>
    <property type="project" value="UniProtKB-SubCell"/>
</dbReference>
<feature type="domain" description="Chromatin assembly factor 1 subunit A dimerization" evidence="6">
    <location>
        <begin position="541"/>
        <end position="616"/>
    </location>
</feature>
<feature type="compositionally biased region" description="Acidic residues" evidence="5">
    <location>
        <begin position="582"/>
        <end position="598"/>
    </location>
</feature>
<feature type="compositionally biased region" description="Basic and acidic residues" evidence="5">
    <location>
        <begin position="338"/>
        <end position="381"/>
    </location>
</feature>
<evidence type="ECO:0000313" key="9">
    <source>
        <dbReference type="Proteomes" id="UP000193218"/>
    </source>
</evidence>
<dbReference type="GO" id="GO:0033186">
    <property type="term" value="C:CAF-1 complex"/>
    <property type="evidence" value="ECO:0007669"/>
    <property type="project" value="TreeGrafter"/>
</dbReference>
<gene>
    <name evidence="8" type="ORF">BD324DRAFT_629227</name>
</gene>
<name>A0A1Y1UEQ3_9TREE</name>
<dbReference type="GO" id="GO:0006281">
    <property type="term" value="P:DNA repair"/>
    <property type="evidence" value="ECO:0007669"/>
    <property type="project" value="UniProtKB-KW"/>
</dbReference>
<evidence type="ECO:0000256" key="2">
    <source>
        <dbReference type="ARBA" id="ARBA00022763"/>
    </source>
</evidence>
<evidence type="ECO:0000259" key="6">
    <source>
        <dbReference type="Pfam" id="PF12253"/>
    </source>
</evidence>
<reference evidence="8 9" key="1">
    <citation type="submission" date="2017-03" db="EMBL/GenBank/DDBJ databases">
        <title>Widespread Adenine N6-methylation of Active Genes in Fungi.</title>
        <authorList>
            <consortium name="DOE Joint Genome Institute"/>
            <person name="Mondo S.J."/>
            <person name="Dannebaum R.O."/>
            <person name="Kuo R.C."/>
            <person name="Louie K.B."/>
            <person name="Bewick A.J."/>
            <person name="Labutti K."/>
            <person name="Haridas S."/>
            <person name="Kuo A."/>
            <person name="Salamov A."/>
            <person name="Ahrendt S.R."/>
            <person name="Lau R."/>
            <person name="Bowen B.P."/>
            <person name="Lipzen A."/>
            <person name="Sullivan W."/>
            <person name="Andreopoulos W.B."/>
            <person name="Clum A."/>
            <person name="Lindquist E."/>
            <person name="Daum C."/>
            <person name="Northen T.R."/>
            <person name="Ramamoorthy G."/>
            <person name="Schmitz R.J."/>
            <person name="Gryganskyi A."/>
            <person name="Culley D."/>
            <person name="Magnuson J."/>
            <person name="James T.Y."/>
            <person name="O'Malley M.A."/>
            <person name="Stajich J.E."/>
            <person name="Spatafora J.W."/>
            <person name="Visel A."/>
            <person name="Grigoriev I.V."/>
        </authorList>
    </citation>
    <scope>NUCLEOTIDE SEQUENCE [LARGE SCALE GENOMIC DNA]</scope>
    <source>
        <strain evidence="8 9">NRRL Y-17943</strain>
    </source>
</reference>
<feature type="region of interest" description="Disordered" evidence="5">
    <location>
        <begin position="257"/>
        <end position="435"/>
    </location>
</feature>
<keyword evidence="2" id="KW-0227">DNA damage</keyword>
<dbReference type="PANTHER" id="PTHR15272:SF0">
    <property type="entry name" value="CHROMATIN ASSEMBLY FACTOR 1 SUBUNIT A"/>
    <property type="match status" value="1"/>
</dbReference>
<evidence type="ECO:0008006" key="10">
    <source>
        <dbReference type="Google" id="ProtNLM"/>
    </source>
</evidence>
<evidence type="ECO:0000256" key="5">
    <source>
        <dbReference type="SAM" id="MobiDB-lite"/>
    </source>
</evidence>
<dbReference type="OrthoDB" id="440676at2759"/>
<dbReference type="Proteomes" id="UP000193218">
    <property type="component" value="Unassembled WGS sequence"/>
</dbReference>
<dbReference type="GeneID" id="33557991"/>